<dbReference type="InterPro" id="IPR036236">
    <property type="entry name" value="Znf_C2H2_sf"/>
</dbReference>
<keyword evidence="6" id="KW-0805">Transcription regulation</keyword>
<keyword evidence="3" id="KW-0677">Repeat</keyword>
<keyword evidence="5" id="KW-0862">Zinc</keyword>
<feature type="domain" description="C2H2-type" evidence="13">
    <location>
        <begin position="133"/>
        <end position="163"/>
    </location>
</feature>
<reference evidence="14" key="1">
    <citation type="journal article" date="2023" name="Mol. Phylogenet. Evol.">
        <title>Genome-scale phylogeny and comparative genomics of the fungal order Sordariales.</title>
        <authorList>
            <person name="Hensen N."/>
            <person name="Bonometti L."/>
            <person name="Westerberg I."/>
            <person name="Brannstrom I.O."/>
            <person name="Guillou S."/>
            <person name="Cros-Aarteil S."/>
            <person name="Calhoun S."/>
            <person name="Haridas S."/>
            <person name="Kuo A."/>
            <person name="Mondo S."/>
            <person name="Pangilinan J."/>
            <person name="Riley R."/>
            <person name="LaButti K."/>
            <person name="Andreopoulos B."/>
            <person name="Lipzen A."/>
            <person name="Chen C."/>
            <person name="Yan M."/>
            <person name="Daum C."/>
            <person name="Ng V."/>
            <person name="Clum A."/>
            <person name="Steindorff A."/>
            <person name="Ohm R.A."/>
            <person name="Martin F."/>
            <person name="Silar P."/>
            <person name="Natvig D.O."/>
            <person name="Lalanne C."/>
            <person name="Gautier V."/>
            <person name="Ament-Velasquez S.L."/>
            <person name="Kruys A."/>
            <person name="Hutchinson M.I."/>
            <person name="Powell A.J."/>
            <person name="Barry K."/>
            <person name="Miller A.N."/>
            <person name="Grigoriev I.V."/>
            <person name="Debuchy R."/>
            <person name="Gladieux P."/>
            <person name="Hiltunen Thoren M."/>
            <person name="Johannesson H."/>
        </authorList>
    </citation>
    <scope>NUCLEOTIDE SEQUENCE</scope>
    <source>
        <strain evidence="14">CBS 731.68</strain>
    </source>
</reference>
<dbReference type="PROSITE" id="PS00028">
    <property type="entry name" value="ZINC_FINGER_C2H2_1"/>
    <property type="match status" value="4"/>
</dbReference>
<keyword evidence="7" id="KW-0238">DNA-binding</keyword>
<keyword evidence="8" id="KW-0804">Transcription</keyword>
<dbReference type="RefSeq" id="XP_062642147.1">
    <property type="nucleotide sequence ID" value="XM_062790849.1"/>
</dbReference>
<keyword evidence="2" id="KW-0479">Metal-binding</keyword>
<dbReference type="GO" id="GO:0008270">
    <property type="term" value="F:zinc ion binding"/>
    <property type="evidence" value="ECO:0007669"/>
    <property type="project" value="UniProtKB-KW"/>
</dbReference>
<dbReference type="GO" id="GO:0000785">
    <property type="term" value="C:chromatin"/>
    <property type="evidence" value="ECO:0007669"/>
    <property type="project" value="TreeGrafter"/>
</dbReference>
<comment type="caution">
    <text evidence="14">The sequence shown here is derived from an EMBL/GenBank/DDBJ whole genome shotgun (WGS) entry which is preliminary data.</text>
</comment>
<dbReference type="GeneID" id="87827618"/>
<dbReference type="AlphaFoldDB" id="A0AAN6YZG6"/>
<evidence type="ECO:0000256" key="11">
    <source>
        <dbReference type="PROSITE-ProRule" id="PRU00042"/>
    </source>
</evidence>
<dbReference type="GO" id="GO:0005667">
    <property type="term" value="C:transcription regulator complex"/>
    <property type="evidence" value="ECO:0007669"/>
    <property type="project" value="TreeGrafter"/>
</dbReference>
<evidence type="ECO:0000256" key="5">
    <source>
        <dbReference type="ARBA" id="ARBA00022833"/>
    </source>
</evidence>
<proteinExistence type="predicted"/>
<evidence type="ECO:0000256" key="1">
    <source>
        <dbReference type="ARBA" id="ARBA00004123"/>
    </source>
</evidence>
<evidence type="ECO:0000313" key="14">
    <source>
        <dbReference type="EMBL" id="KAK4118374.1"/>
    </source>
</evidence>
<evidence type="ECO:0000256" key="10">
    <source>
        <dbReference type="ARBA" id="ARBA00044085"/>
    </source>
</evidence>
<evidence type="ECO:0000256" key="3">
    <source>
        <dbReference type="ARBA" id="ARBA00022737"/>
    </source>
</evidence>
<keyword evidence="9" id="KW-0539">Nucleus</keyword>
<evidence type="ECO:0000256" key="7">
    <source>
        <dbReference type="ARBA" id="ARBA00023125"/>
    </source>
</evidence>
<evidence type="ECO:0000256" key="8">
    <source>
        <dbReference type="ARBA" id="ARBA00023163"/>
    </source>
</evidence>
<feature type="region of interest" description="Disordered" evidence="12">
    <location>
        <begin position="22"/>
        <end position="43"/>
    </location>
</feature>
<name>A0AAN6YZG6_9PEZI</name>
<feature type="compositionally biased region" description="Basic and acidic residues" evidence="12">
    <location>
        <begin position="22"/>
        <end position="33"/>
    </location>
</feature>
<dbReference type="Pfam" id="PF00096">
    <property type="entry name" value="zf-C2H2"/>
    <property type="match status" value="4"/>
</dbReference>
<evidence type="ECO:0000256" key="2">
    <source>
        <dbReference type="ARBA" id="ARBA00022723"/>
    </source>
</evidence>
<dbReference type="GO" id="GO:0000978">
    <property type="term" value="F:RNA polymerase II cis-regulatory region sequence-specific DNA binding"/>
    <property type="evidence" value="ECO:0007669"/>
    <property type="project" value="TreeGrafter"/>
</dbReference>
<keyword evidence="4 11" id="KW-0863">Zinc-finger</keyword>
<evidence type="ECO:0000256" key="4">
    <source>
        <dbReference type="ARBA" id="ARBA00022771"/>
    </source>
</evidence>
<gene>
    <name evidence="14" type="ORF">N657DRAFT_628563</name>
</gene>
<dbReference type="PANTHER" id="PTHR14003">
    <property type="entry name" value="TRANSCRIPTIONAL REPRESSOR PROTEIN YY"/>
    <property type="match status" value="1"/>
</dbReference>
<dbReference type="SMART" id="SM00355">
    <property type="entry name" value="ZnF_C2H2"/>
    <property type="match status" value="4"/>
</dbReference>
<evidence type="ECO:0000256" key="12">
    <source>
        <dbReference type="SAM" id="MobiDB-lite"/>
    </source>
</evidence>
<dbReference type="PROSITE" id="PS50157">
    <property type="entry name" value="ZINC_FINGER_C2H2_2"/>
    <property type="match status" value="4"/>
</dbReference>
<dbReference type="InterPro" id="IPR013087">
    <property type="entry name" value="Znf_C2H2_type"/>
</dbReference>
<organism evidence="14 15">
    <name type="scientific">Parathielavia appendiculata</name>
    <dbReference type="NCBI Taxonomy" id="2587402"/>
    <lineage>
        <taxon>Eukaryota</taxon>
        <taxon>Fungi</taxon>
        <taxon>Dikarya</taxon>
        <taxon>Ascomycota</taxon>
        <taxon>Pezizomycotina</taxon>
        <taxon>Sordariomycetes</taxon>
        <taxon>Sordariomycetidae</taxon>
        <taxon>Sordariales</taxon>
        <taxon>Chaetomiaceae</taxon>
        <taxon>Parathielavia</taxon>
    </lineage>
</organism>
<feature type="domain" description="C2H2-type" evidence="13">
    <location>
        <begin position="44"/>
        <end position="73"/>
    </location>
</feature>
<protein>
    <recommendedName>
        <fullName evidence="10">C2H2 type master regulator of conidiophore development brlA</fullName>
    </recommendedName>
</protein>
<evidence type="ECO:0000259" key="13">
    <source>
        <dbReference type="PROSITE" id="PS50157"/>
    </source>
</evidence>
<keyword evidence="15" id="KW-1185">Reference proteome</keyword>
<evidence type="ECO:0000256" key="9">
    <source>
        <dbReference type="ARBA" id="ARBA00023242"/>
    </source>
</evidence>
<feature type="domain" description="C2H2-type" evidence="13">
    <location>
        <begin position="102"/>
        <end position="129"/>
    </location>
</feature>
<sequence>MRVINAKSALLAPSNEAELVQMDRKKEAARDTQQDGGKANQKRFRCDVPGCPKSFAGRANLNIHRRFHTGESPHVCPHCQQGFTQKVNLQTHINRHTGERPHKCPECPRRFPQRSNLRTHERTHLKKELRAVWICRFGNCSKSFTQKGNLKAHQNMDHVAEIEAFNSKLAGAKDKSMLSEEDKEMAKYLDDLYNLANKGIKGRGKGRKVMRVPITSPATSPINTAHAFSNWHIAQQQQPTQQGLSNPVAHSLSGPPMLFGPLSNTREPSSHGGYGMDSDRLSDANRVHGSTLVIHAYEDEHGQELAFGVRMIY</sequence>
<dbReference type="Proteomes" id="UP001302602">
    <property type="component" value="Unassembled WGS sequence"/>
</dbReference>
<dbReference type="SUPFAM" id="SSF57667">
    <property type="entry name" value="beta-beta-alpha zinc fingers"/>
    <property type="match status" value="3"/>
</dbReference>
<dbReference type="FunFam" id="3.30.160.60:FF:000125">
    <property type="entry name" value="Putative zinc finger protein 143"/>
    <property type="match status" value="1"/>
</dbReference>
<dbReference type="PANTHER" id="PTHR14003:SF19">
    <property type="entry name" value="YY2 TRANSCRIPTION FACTOR"/>
    <property type="match status" value="1"/>
</dbReference>
<reference evidence="14" key="2">
    <citation type="submission" date="2023-05" db="EMBL/GenBank/DDBJ databases">
        <authorList>
            <consortium name="Lawrence Berkeley National Laboratory"/>
            <person name="Steindorff A."/>
            <person name="Hensen N."/>
            <person name="Bonometti L."/>
            <person name="Westerberg I."/>
            <person name="Brannstrom I.O."/>
            <person name="Guillou S."/>
            <person name="Cros-Aarteil S."/>
            <person name="Calhoun S."/>
            <person name="Haridas S."/>
            <person name="Kuo A."/>
            <person name="Mondo S."/>
            <person name="Pangilinan J."/>
            <person name="Riley R."/>
            <person name="Labutti K."/>
            <person name="Andreopoulos B."/>
            <person name="Lipzen A."/>
            <person name="Chen C."/>
            <person name="Yanf M."/>
            <person name="Daum C."/>
            <person name="Ng V."/>
            <person name="Clum A."/>
            <person name="Ohm R."/>
            <person name="Martin F."/>
            <person name="Silar P."/>
            <person name="Natvig D."/>
            <person name="Lalanne C."/>
            <person name="Gautier V."/>
            <person name="Ament-Velasquez S.L."/>
            <person name="Kruys A."/>
            <person name="Hutchinson M.I."/>
            <person name="Powell A.J."/>
            <person name="Barry K."/>
            <person name="Miller A.N."/>
            <person name="Grigoriev I.V."/>
            <person name="Debuchy R."/>
            <person name="Gladieux P."/>
            <person name="Thoren M.H."/>
            <person name="Johannesson H."/>
        </authorList>
    </citation>
    <scope>NUCLEOTIDE SEQUENCE</scope>
    <source>
        <strain evidence="14">CBS 731.68</strain>
    </source>
</reference>
<dbReference type="FunFam" id="3.30.160.60:FF:000100">
    <property type="entry name" value="Zinc finger 45-like"/>
    <property type="match status" value="1"/>
</dbReference>
<evidence type="ECO:0000256" key="6">
    <source>
        <dbReference type="ARBA" id="ARBA00023015"/>
    </source>
</evidence>
<dbReference type="GO" id="GO:0005634">
    <property type="term" value="C:nucleus"/>
    <property type="evidence" value="ECO:0007669"/>
    <property type="project" value="UniProtKB-SubCell"/>
</dbReference>
<dbReference type="FunFam" id="3.30.160.60:FF:000450">
    <property type="entry name" value="PR domain zinc finger protein 14"/>
    <property type="match status" value="1"/>
</dbReference>
<dbReference type="GO" id="GO:0000981">
    <property type="term" value="F:DNA-binding transcription factor activity, RNA polymerase II-specific"/>
    <property type="evidence" value="ECO:0007669"/>
    <property type="project" value="UniProtKB-ARBA"/>
</dbReference>
<evidence type="ECO:0000313" key="15">
    <source>
        <dbReference type="Proteomes" id="UP001302602"/>
    </source>
</evidence>
<dbReference type="EMBL" id="MU853270">
    <property type="protein sequence ID" value="KAK4118374.1"/>
    <property type="molecule type" value="Genomic_DNA"/>
</dbReference>
<dbReference type="Gene3D" id="3.30.160.60">
    <property type="entry name" value="Classic Zinc Finger"/>
    <property type="match status" value="4"/>
</dbReference>
<comment type="subcellular location">
    <subcellularLocation>
        <location evidence="1">Nucleus</location>
    </subcellularLocation>
</comment>
<feature type="domain" description="C2H2-type" evidence="13">
    <location>
        <begin position="74"/>
        <end position="101"/>
    </location>
</feature>
<accession>A0AAN6YZG6</accession>